<evidence type="ECO:0000313" key="4">
    <source>
        <dbReference type="EMBL" id="MVA57477.1"/>
    </source>
</evidence>
<keyword evidence="2" id="KW-0472">Membrane</keyword>
<evidence type="ECO:0000259" key="3">
    <source>
        <dbReference type="SMART" id="SM00287"/>
    </source>
</evidence>
<dbReference type="AlphaFoldDB" id="A0A7K1RHM5"/>
<protein>
    <submittedName>
        <fullName evidence="4">SH3 domain-containing protein</fullName>
    </submittedName>
</protein>
<feature type="transmembrane region" description="Helical" evidence="2">
    <location>
        <begin position="59"/>
        <end position="83"/>
    </location>
</feature>
<organism evidence="4 5">
    <name type="scientific">Agrobacterium vitis</name>
    <name type="common">Rhizobium vitis</name>
    <dbReference type="NCBI Taxonomy" id="373"/>
    <lineage>
        <taxon>Bacteria</taxon>
        <taxon>Pseudomonadati</taxon>
        <taxon>Pseudomonadota</taxon>
        <taxon>Alphaproteobacteria</taxon>
        <taxon>Hyphomicrobiales</taxon>
        <taxon>Rhizobiaceae</taxon>
        <taxon>Rhizobium/Agrobacterium group</taxon>
        <taxon>Agrobacterium</taxon>
    </lineage>
</organism>
<sequence>MPEKRPLTAKGGFTQRLQEDDASSPSTDFDDLKCINALRHQKTEYGPSFSVAPRVNRRALLATLLLAPLIGAASLLAPGTAAAMPMLRQKGRVTGYPLPRFASLKADRVRMRAGPSTDYPVRFIYEARGLPVEIIEEYDNWRQVRDSDGTSGWMSAVMLSGARTGLVAPWRGSKGDLVMLRDRPLATAAVTAQLQPRVRLKIGGCDGHWCSVSVERGGPSGFVRQGLVWGVYPGETIGN</sequence>
<dbReference type="InterPro" id="IPR003646">
    <property type="entry name" value="SH3-like_bac-type"/>
</dbReference>
<gene>
    <name evidence="4" type="ORF">GOZ88_15350</name>
</gene>
<evidence type="ECO:0000256" key="2">
    <source>
        <dbReference type="SAM" id="Phobius"/>
    </source>
</evidence>
<comment type="caution">
    <text evidence="4">The sequence shown here is derived from an EMBL/GenBank/DDBJ whole genome shotgun (WGS) entry which is preliminary data.</text>
</comment>
<evidence type="ECO:0000313" key="5">
    <source>
        <dbReference type="Proteomes" id="UP000440716"/>
    </source>
</evidence>
<name>A0A7K1RHM5_AGRVI</name>
<dbReference type="InterPro" id="IPR010466">
    <property type="entry name" value="DUF1058"/>
</dbReference>
<dbReference type="SMART" id="SM00287">
    <property type="entry name" value="SH3b"/>
    <property type="match status" value="1"/>
</dbReference>
<keyword evidence="2" id="KW-1133">Transmembrane helix</keyword>
<dbReference type="EMBL" id="WPHU01000006">
    <property type="protein sequence ID" value="MVA57477.1"/>
    <property type="molecule type" value="Genomic_DNA"/>
</dbReference>
<reference evidence="4 5" key="1">
    <citation type="submission" date="2019-12" db="EMBL/GenBank/DDBJ databases">
        <title>Whole-genome sequencing of Allorhizobium vitis.</title>
        <authorList>
            <person name="Gan H.M."/>
            <person name="Szegedi E."/>
            <person name="Burr T."/>
            <person name="Savka M.A."/>
        </authorList>
    </citation>
    <scope>NUCLEOTIDE SEQUENCE [LARGE SCALE GENOMIC DNA]</scope>
    <source>
        <strain evidence="4 5">CG415</strain>
    </source>
</reference>
<accession>A0A7K1RHM5</accession>
<keyword evidence="2" id="KW-0812">Transmembrane</keyword>
<dbReference type="Proteomes" id="UP000440716">
    <property type="component" value="Unassembled WGS sequence"/>
</dbReference>
<dbReference type="Pfam" id="PF06347">
    <property type="entry name" value="SH3_4"/>
    <property type="match status" value="2"/>
</dbReference>
<feature type="domain" description="SH3b" evidence="3">
    <location>
        <begin position="99"/>
        <end position="163"/>
    </location>
</feature>
<dbReference type="RefSeq" id="WP_156591675.1">
    <property type="nucleotide sequence ID" value="NZ_WPHU01000006.1"/>
</dbReference>
<feature type="region of interest" description="Disordered" evidence="1">
    <location>
        <begin position="1"/>
        <end position="28"/>
    </location>
</feature>
<dbReference type="Gene3D" id="2.30.30.40">
    <property type="entry name" value="SH3 Domains"/>
    <property type="match status" value="1"/>
</dbReference>
<proteinExistence type="predicted"/>
<evidence type="ECO:0000256" key="1">
    <source>
        <dbReference type="SAM" id="MobiDB-lite"/>
    </source>
</evidence>